<dbReference type="GeneID" id="31050546"/>
<gene>
    <name evidence="1" type="ORF">LbFV_ORF69</name>
</gene>
<dbReference type="KEGG" id="vg:31050546"/>
<protein>
    <submittedName>
        <fullName evidence="1">Uncharacterized protein</fullName>
    </submittedName>
</protein>
<dbReference type="RefSeq" id="YP_009345673.1">
    <property type="nucleotide sequence ID" value="NC_033778.1"/>
</dbReference>
<dbReference type="Proteomes" id="UP000203066">
    <property type="component" value="Segment"/>
</dbReference>
<accession>A0A1S5YD08</accession>
<keyword evidence="2" id="KW-1185">Reference proteome</keyword>
<evidence type="ECO:0000313" key="1">
    <source>
        <dbReference type="EMBL" id="AQQ79989.1"/>
    </source>
</evidence>
<sequence>MIYITKINQNLFLHFIKKYKTKIYLCDDFFINNYSIDEYNKLVEIIMRININNVNDEKVCNKVLLLHTYKKFVSRLVELFVLNDIS</sequence>
<name>A0A1S5YD08_9VIRU</name>
<dbReference type="EMBL" id="KY009685">
    <property type="protein sequence ID" value="AQQ79989.1"/>
    <property type="molecule type" value="Genomic_DNA"/>
</dbReference>
<proteinExistence type="predicted"/>
<evidence type="ECO:0000313" key="2">
    <source>
        <dbReference type="Proteomes" id="UP000203066"/>
    </source>
</evidence>
<organism evidence="1 2">
    <name type="scientific">Leptopilina boulardi filamentous virus</name>
    <dbReference type="NCBI Taxonomy" id="552509"/>
    <lineage>
        <taxon>Viruses</taxon>
        <taxon>Viruses incertae sedis</taxon>
        <taxon>Naldaviricetes</taxon>
        <taxon>Lefavirales</taxon>
        <taxon>Filamentoviridae</taxon>
        <taxon>Alphafilamentovirus</taxon>
        <taxon>Alphafilamentovirus leboulardi</taxon>
    </lineage>
</organism>
<reference evidence="1 2" key="1">
    <citation type="journal article" date="2016" name="Genome Biol. Evol.">
        <title>Genome Sequencing of the Behavior Manipulating Virus LbFV Reveals a Possible New Virus Family.</title>
        <authorList>
            <person name="Lepetit D."/>
            <person name="Gillet B."/>
            <person name="Hughes S."/>
            <person name="Kraaijeveld K."/>
            <person name="Varaldi J."/>
        </authorList>
    </citation>
    <scope>NUCLEOTIDE SEQUENCE [LARGE SCALE GENOMIC DNA]</scope>
    <source>
        <strain evidence="1">Valence Gotheron</strain>
    </source>
</reference>